<evidence type="ECO:0000313" key="2">
    <source>
        <dbReference type="Proteomes" id="UP001305414"/>
    </source>
</evidence>
<sequence>MLAMEAKRPSQGRFLFGEKAVIWGARTWMNGESGGGKGEGRQRRSRVWWQFTDDDRSCEKEFGGRASFGGGT</sequence>
<reference evidence="1 2" key="1">
    <citation type="submission" date="2023-10" db="EMBL/GenBank/DDBJ databases">
        <title>Draft genome sequence of Xylaria bambusicola isolate GMP-LS, the root and basal stem rot pathogen of sugarcane in Indonesia.</title>
        <authorList>
            <person name="Selvaraj P."/>
            <person name="Muralishankar V."/>
            <person name="Muruganantham S."/>
            <person name="Sp S."/>
            <person name="Haryani S."/>
            <person name="Lau K.J.X."/>
            <person name="Naqvi N.I."/>
        </authorList>
    </citation>
    <scope>NUCLEOTIDE SEQUENCE [LARGE SCALE GENOMIC DNA]</scope>
    <source>
        <strain evidence="1">GMP-LS</strain>
    </source>
</reference>
<accession>A0AAN7UEH9</accession>
<proteinExistence type="predicted"/>
<organism evidence="1 2">
    <name type="scientific">Xylaria bambusicola</name>
    <dbReference type="NCBI Taxonomy" id="326684"/>
    <lineage>
        <taxon>Eukaryota</taxon>
        <taxon>Fungi</taxon>
        <taxon>Dikarya</taxon>
        <taxon>Ascomycota</taxon>
        <taxon>Pezizomycotina</taxon>
        <taxon>Sordariomycetes</taxon>
        <taxon>Xylariomycetidae</taxon>
        <taxon>Xylariales</taxon>
        <taxon>Xylariaceae</taxon>
        <taxon>Xylaria</taxon>
    </lineage>
</organism>
<comment type="caution">
    <text evidence="1">The sequence shown here is derived from an EMBL/GenBank/DDBJ whole genome shotgun (WGS) entry which is preliminary data.</text>
</comment>
<protein>
    <submittedName>
        <fullName evidence="1">Uncharacterized protein</fullName>
    </submittedName>
</protein>
<dbReference type="EMBL" id="JAWHQM010000001">
    <property type="protein sequence ID" value="KAK5624689.1"/>
    <property type="molecule type" value="Genomic_DNA"/>
</dbReference>
<gene>
    <name evidence="1" type="ORF">RRF57_000405</name>
</gene>
<dbReference type="Proteomes" id="UP001305414">
    <property type="component" value="Unassembled WGS sequence"/>
</dbReference>
<evidence type="ECO:0000313" key="1">
    <source>
        <dbReference type="EMBL" id="KAK5624689.1"/>
    </source>
</evidence>
<keyword evidence="2" id="KW-1185">Reference proteome</keyword>
<dbReference type="AlphaFoldDB" id="A0AAN7UEH9"/>
<name>A0AAN7UEH9_9PEZI</name>